<name>A0ACC8XAS7_9FIRM</name>
<protein>
    <submittedName>
        <fullName evidence="1">Uncharacterized protein</fullName>
    </submittedName>
</protein>
<reference evidence="1" key="1">
    <citation type="submission" date="2016-08" db="EMBL/GenBank/DDBJ databases">
        <authorList>
            <person name="Ngugi D.K."/>
            <person name="Miyake S."/>
            <person name="Stingl U."/>
        </authorList>
    </citation>
    <scope>NUCLEOTIDE SEQUENCE</scope>
    <source>
        <strain evidence="1">SCG-B11WGA-EpuloA1</strain>
    </source>
</reference>
<evidence type="ECO:0000313" key="2">
    <source>
        <dbReference type="Proteomes" id="UP000188605"/>
    </source>
</evidence>
<organism evidence="1 2">
    <name type="scientific">Candidatus Epulonipiscium fishelsonii</name>
    <dbReference type="NCBI Taxonomy" id="77094"/>
    <lineage>
        <taxon>Bacteria</taxon>
        <taxon>Bacillati</taxon>
        <taxon>Bacillota</taxon>
        <taxon>Clostridia</taxon>
        <taxon>Lachnospirales</taxon>
        <taxon>Lachnospiraceae</taxon>
        <taxon>Candidatus Epulonipiscium</taxon>
    </lineage>
</organism>
<sequence length="333" mass="36811">MEKLPEGLTIEDVKQMFYDICLIREFDLKAKDKWRSGKIGGFCHAYYYAEAIAVGACKALNPDDYITSTHRGHGHVLAKGASPDYMLAELYGKVEGYNKGKGGSMHLADVDSGIMGATGIVGNGIPPATGAGLSAKMKKNGKVSVSFFGDGATNQGTFAECLNMAAAWDLPVIFMCEYNQWGIGTDFHRVSREHDIYKRGIGYGVPSVQIDGFNVFEVYEAMKEAVARARRGEGPTLIEAKFMRLLGHHVGDDQSYRTEEDINDIAVLYEVEPLVRTREFLIEYGVDPKEVEGIEQKAVDRILRSVEFCENECTEPTLDTLYVDVFADGEIII</sequence>
<gene>
    <name evidence="1" type="ORF">AN396_08025</name>
</gene>
<evidence type="ECO:0000313" key="1">
    <source>
        <dbReference type="EMBL" id="ONI39492.1"/>
    </source>
</evidence>
<accession>A0ACC8XAS7</accession>
<comment type="caution">
    <text evidence="1">The sequence shown here is derived from an EMBL/GenBank/DDBJ whole genome shotgun (WGS) entry which is preliminary data.</text>
</comment>
<dbReference type="Proteomes" id="UP000188605">
    <property type="component" value="Unassembled WGS sequence"/>
</dbReference>
<proteinExistence type="predicted"/>
<dbReference type="EMBL" id="LJDB01000064">
    <property type="protein sequence ID" value="ONI39492.1"/>
    <property type="molecule type" value="Genomic_DNA"/>
</dbReference>
<keyword evidence="2" id="KW-1185">Reference proteome</keyword>